<proteinExistence type="predicted"/>
<organism evidence="1">
    <name type="scientific">Arion vulgaris</name>
    <dbReference type="NCBI Taxonomy" id="1028688"/>
    <lineage>
        <taxon>Eukaryota</taxon>
        <taxon>Metazoa</taxon>
        <taxon>Spiralia</taxon>
        <taxon>Lophotrochozoa</taxon>
        <taxon>Mollusca</taxon>
        <taxon>Gastropoda</taxon>
        <taxon>Heterobranchia</taxon>
        <taxon>Euthyneura</taxon>
        <taxon>Panpulmonata</taxon>
        <taxon>Eupulmonata</taxon>
        <taxon>Stylommatophora</taxon>
        <taxon>Helicina</taxon>
        <taxon>Arionoidea</taxon>
        <taxon>Arionidae</taxon>
        <taxon>Arion</taxon>
    </lineage>
</organism>
<sequence length="106" mass="11955">MDAHISTSIGNMTTDKGHPAHIPNVWSLVKERIDSMVDQAIQRAQLHLIYDNKILESIKYFKLRLQELLEGPLKNVAPGHPMGQSYHTIHKDVEDAVEGAVDEAMR</sequence>
<evidence type="ECO:0000313" key="1">
    <source>
        <dbReference type="EMBL" id="CEK68457.1"/>
    </source>
</evidence>
<dbReference type="EMBL" id="HACG01021592">
    <property type="protein sequence ID" value="CEK68457.1"/>
    <property type="molecule type" value="Transcribed_RNA"/>
</dbReference>
<feature type="non-terminal residue" evidence="1">
    <location>
        <position position="106"/>
    </location>
</feature>
<name>A0A0B6ZJA9_9EUPU</name>
<accession>A0A0B6ZJA9</accession>
<protein>
    <submittedName>
        <fullName evidence="1">Uncharacterized protein</fullName>
    </submittedName>
</protein>
<gene>
    <name evidence="1" type="primary">ORF66386</name>
</gene>
<reference evidence="1" key="1">
    <citation type="submission" date="2014-12" db="EMBL/GenBank/DDBJ databases">
        <title>Insight into the proteome of Arion vulgaris.</title>
        <authorList>
            <person name="Aradska J."/>
            <person name="Bulat T."/>
            <person name="Smidak R."/>
            <person name="Sarate P."/>
            <person name="Gangsoo J."/>
            <person name="Sialana F."/>
            <person name="Bilban M."/>
            <person name="Lubec G."/>
        </authorList>
    </citation>
    <scope>NUCLEOTIDE SEQUENCE</scope>
    <source>
        <tissue evidence="1">Skin</tissue>
    </source>
</reference>
<dbReference type="AlphaFoldDB" id="A0A0B6ZJA9"/>